<dbReference type="InterPro" id="IPR023614">
    <property type="entry name" value="Porin_dom_sf"/>
</dbReference>
<dbReference type="Proteomes" id="UP000275027">
    <property type="component" value="Unassembled WGS sequence"/>
</dbReference>
<dbReference type="Pfam" id="PF07396">
    <property type="entry name" value="Porin_O_P"/>
    <property type="match status" value="1"/>
</dbReference>
<keyword evidence="3" id="KW-1185">Reference proteome</keyword>
<dbReference type="SUPFAM" id="SSF56935">
    <property type="entry name" value="Porins"/>
    <property type="match status" value="1"/>
</dbReference>
<proteinExistence type="predicted"/>
<sequence length="388" mass="44768">MDIFRHFQNSILKISFLICLLSSDGVFSQTSQADENEKKEATTYPKFSVKGLFQGQYVASLNTDVDINGLHHSDGEEVSNTFLVKRGRLQVKAIISDRTDVTMSVNLADFKSDPKNKVLENAYISYKLTDKISLTAGQFRPFFGLENTYPIDIVKSIDFSNQYYEFGNNGWESFQIGASVSVRDSIGRMPVQYGLTVFNGNGRNQNNDKDNGKQYAGRVLFRLSEKNNVNLGLNGGLGQVFHKDVYAAGFDITSNFSLSEKFLLELQLEAKQGTNHNLFFNLQPEERTYNLNRYQTRGFYFLPNLRYDIQYRRLSSIEFSCRYEYLDSSYRVNSNLRQTWLPMLSLEFLKSYNARIQLAMQIDDYKRNVPDTPKYDNKLFILQVQSRF</sequence>
<evidence type="ECO:0000313" key="1">
    <source>
        <dbReference type="EMBL" id="PKW28619.1"/>
    </source>
</evidence>
<reference evidence="1 3" key="1">
    <citation type="submission" date="2017-12" db="EMBL/GenBank/DDBJ databases">
        <title>Genomic Encyclopedia of Type Strains, Phase III (KMG-III): the genomes of soil and plant-associated and newly described type strains.</title>
        <authorList>
            <person name="Whitman W."/>
        </authorList>
    </citation>
    <scope>NUCLEOTIDE SEQUENCE [LARGE SCALE GENOMIC DNA]</scope>
    <source>
        <strain evidence="1 3">IP-10</strain>
    </source>
</reference>
<dbReference type="AlphaFoldDB" id="A0A497V9E8"/>
<evidence type="ECO:0000313" key="3">
    <source>
        <dbReference type="Proteomes" id="UP000233767"/>
    </source>
</evidence>
<dbReference type="InterPro" id="IPR010870">
    <property type="entry name" value="Porin_O/P"/>
</dbReference>
<dbReference type="EMBL" id="RCCB01000010">
    <property type="protein sequence ID" value="RLJ35876.1"/>
    <property type="molecule type" value="Genomic_DNA"/>
</dbReference>
<dbReference type="Proteomes" id="UP000233767">
    <property type="component" value="Unassembled WGS sequence"/>
</dbReference>
<dbReference type="RefSeq" id="WP_101470800.1">
    <property type="nucleotide sequence ID" value="NZ_PJND01000007.1"/>
</dbReference>
<reference evidence="2 4" key="2">
    <citation type="submission" date="2018-10" db="EMBL/GenBank/DDBJ databases">
        <title>Genomic Encyclopedia of Archaeal and Bacterial Type Strains, Phase II (KMG-II): from individual species to whole genera.</title>
        <authorList>
            <person name="Goeker M."/>
        </authorList>
    </citation>
    <scope>NUCLEOTIDE SEQUENCE [LARGE SCALE GENOMIC DNA]</scope>
    <source>
        <strain evidence="2 4">DSM 21886</strain>
    </source>
</reference>
<comment type="caution">
    <text evidence="2">The sequence shown here is derived from an EMBL/GenBank/DDBJ whole genome shotgun (WGS) entry which is preliminary data.</text>
</comment>
<evidence type="ECO:0000313" key="4">
    <source>
        <dbReference type="Proteomes" id="UP000275027"/>
    </source>
</evidence>
<name>A0A497V9E8_9FLAO</name>
<dbReference type="EMBL" id="PJND01000007">
    <property type="protein sequence ID" value="PKW28619.1"/>
    <property type="molecule type" value="Genomic_DNA"/>
</dbReference>
<dbReference type="Gene3D" id="2.40.160.10">
    <property type="entry name" value="Porin"/>
    <property type="match status" value="1"/>
</dbReference>
<organism evidence="2 4">
    <name type="scientific">Flavobacterium lindanitolerans</name>
    <dbReference type="NCBI Taxonomy" id="428988"/>
    <lineage>
        <taxon>Bacteria</taxon>
        <taxon>Pseudomonadati</taxon>
        <taxon>Bacteroidota</taxon>
        <taxon>Flavobacteriia</taxon>
        <taxon>Flavobacteriales</taxon>
        <taxon>Flavobacteriaceae</taxon>
        <taxon>Flavobacterium</taxon>
    </lineage>
</organism>
<evidence type="ECO:0000313" key="2">
    <source>
        <dbReference type="EMBL" id="RLJ35876.1"/>
    </source>
</evidence>
<protein>
    <submittedName>
        <fullName evidence="2">Phosphate-selective porin O/P</fullName>
    </submittedName>
</protein>
<gene>
    <name evidence="1" type="ORF">B0G92_0242</name>
    <name evidence="2" type="ORF">CLV50_1262</name>
</gene>
<accession>A0A497V9E8</accession>